<evidence type="ECO:0000313" key="2">
    <source>
        <dbReference type="Proteomes" id="UP000295210"/>
    </source>
</evidence>
<dbReference type="EMBL" id="SMGK01000002">
    <property type="protein sequence ID" value="TCK74255.1"/>
    <property type="molecule type" value="Genomic_DNA"/>
</dbReference>
<dbReference type="PANTHER" id="PTHR30562">
    <property type="entry name" value="UVRC/OXIDOREDUCTASE"/>
    <property type="match status" value="1"/>
</dbReference>
<dbReference type="GO" id="GO:0006974">
    <property type="term" value="P:DNA damage response"/>
    <property type="evidence" value="ECO:0007669"/>
    <property type="project" value="TreeGrafter"/>
</dbReference>
<dbReference type="InterPro" id="IPR050066">
    <property type="entry name" value="UvrABC_protein_C"/>
</dbReference>
<evidence type="ECO:0000313" key="1">
    <source>
        <dbReference type="EMBL" id="TCK74255.1"/>
    </source>
</evidence>
<organism evidence="1 2">
    <name type="scientific">Acidipila rosea</name>
    <dbReference type="NCBI Taxonomy" id="768535"/>
    <lineage>
        <taxon>Bacteria</taxon>
        <taxon>Pseudomonadati</taxon>
        <taxon>Acidobacteriota</taxon>
        <taxon>Terriglobia</taxon>
        <taxon>Terriglobales</taxon>
        <taxon>Acidobacteriaceae</taxon>
        <taxon>Acidipila</taxon>
    </lineage>
</organism>
<dbReference type="GO" id="GO:0009380">
    <property type="term" value="C:excinuclease repair complex"/>
    <property type="evidence" value="ECO:0007669"/>
    <property type="project" value="TreeGrafter"/>
</dbReference>
<dbReference type="OrthoDB" id="9803913at2"/>
<proteinExistence type="predicted"/>
<comment type="caution">
    <text evidence="1">The sequence shown here is derived from an EMBL/GenBank/DDBJ whole genome shotgun (WGS) entry which is preliminary data.</text>
</comment>
<evidence type="ECO:0008006" key="3">
    <source>
        <dbReference type="Google" id="ProtNLM"/>
    </source>
</evidence>
<accession>A0A4R1L7Q1</accession>
<keyword evidence="2" id="KW-1185">Reference proteome</keyword>
<dbReference type="AlphaFoldDB" id="A0A4R1L7Q1"/>
<dbReference type="Proteomes" id="UP000295210">
    <property type="component" value="Unassembled WGS sequence"/>
</dbReference>
<reference evidence="1 2" key="1">
    <citation type="submission" date="2019-03" db="EMBL/GenBank/DDBJ databases">
        <title>Genomic Encyclopedia of Type Strains, Phase IV (KMG-IV): sequencing the most valuable type-strain genomes for metagenomic binning, comparative biology and taxonomic classification.</title>
        <authorList>
            <person name="Goeker M."/>
        </authorList>
    </citation>
    <scope>NUCLEOTIDE SEQUENCE [LARGE SCALE GENOMIC DNA]</scope>
    <source>
        <strain evidence="1 2">DSM 103428</strain>
    </source>
</reference>
<sequence>MLAISLPFDPANPAEAVALLPKACAVFALFGADPGAEPYISRTPNLQRRLQLLLRPVQAQSRRLQLAQKIVRIEYTVTGSDFESLLLLYSASRTAFKERASKRLHLRAPALLRMTMSNPYPRVYVTNKVTKAALAEFFGPFPSRVAAEKFLDEVLNLFLLRRCHEELRPDPTFPGCVYSEMKMCLAPCFKGCTDERYAEEARAVHSFLLTRGGSMEATLAAERAAASEALEFEEAARLHARLAKVQEVMSLAGPAVHALSQLSGILIQPAAEAENVALFLLSRGHFSGPAFYSVAGMRHANEQSGSSSLFAHPATVEAVPLEGTPQLASRDALEQRLKDALKALQNIDESTKYGTAELADHLCLLSRWFRRQQTRRIGEMIFFEESGEVPFRKIQRAISRVYLADKGSASPVDATGEALLNK</sequence>
<gene>
    <name evidence="1" type="ORF">C7378_1877</name>
</gene>
<dbReference type="RefSeq" id="WP_131995048.1">
    <property type="nucleotide sequence ID" value="NZ_SMGK01000002.1"/>
</dbReference>
<dbReference type="PANTHER" id="PTHR30562:SF1">
    <property type="entry name" value="UVRABC SYSTEM PROTEIN C"/>
    <property type="match status" value="1"/>
</dbReference>
<protein>
    <recommendedName>
        <fullName evidence="3">Excinuclease ABC subunit C</fullName>
    </recommendedName>
</protein>
<name>A0A4R1L7Q1_9BACT</name>